<comment type="caution">
    <text evidence="1">The sequence shown here is derived from an EMBL/GenBank/DDBJ whole genome shotgun (WGS) entry which is preliminary data.</text>
</comment>
<protein>
    <submittedName>
        <fullName evidence="1">Uncharacterized protein</fullName>
    </submittedName>
</protein>
<sequence>MKLKGNHKKLWDEIGRILWEEWDPIGINKYNGPDDEYNSYIPSVFALLTKNIFKLLSKNSYKKVRWPGKTAGCA</sequence>
<accession>A0ABT8R2S6</accession>
<gene>
    <name evidence="1" type="ORF">Q0590_02385</name>
</gene>
<name>A0ABT8R2S6_9BACT</name>
<dbReference type="EMBL" id="JAUKPO010000001">
    <property type="protein sequence ID" value="MDO1445077.1"/>
    <property type="molecule type" value="Genomic_DNA"/>
</dbReference>
<proteinExistence type="predicted"/>
<organism evidence="1 2">
    <name type="scientific">Rhodocytophaga aerolata</name>
    <dbReference type="NCBI Taxonomy" id="455078"/>
    <lineage>
        <taxon>Bacteria</taxon>
        <taxon>Pseudomonadati</taxon>
        <taxon>Bacteroidota</taxon>
        <taxon>Cytophagia</taxon>
        <taxon>Cytophagales</taxon>
        <taxon>Rhodocytophagaceae</taxon>
        <taxon>Rhodocytophaga</taxon>
    </lineage>
</organism>
<evidence type="ECO:0000313" key="1">
    <source>
        <dbReference type="EMBL" id="MDO1445077.1"/>
    </source>
</evidence>
<keyword evidence="2" id="KW-1185">Reference proteome</keyword>
<dbReference type="Proteomes" id="UP001168528">
    <property type="component" value="Unassembled WGS sequence"/>
</dbReference>
<reference evidence="1" key="1">
    <citation type="submission" date="2023-07" db="EMBL/GenBank/DDBJ databases">
        <title>The genome sequence of Rhodocytophaga aerolata KACC 12507.</title>
        <authorList>
            <person name="Zhang X."/>
        </authorList>
    </citation>
    <scope>NUCLEOTIDE SEQUENCE</scope>
    <source>
        <strain evidence="1">KACC 12507</strain>
    </source>
</reference>
<evidence type="ECO:0000313" key="2">
    <source>
        <dbReference type="Proteomes" id="UP001168528"/>
    </source>
</evidence>
<dbReference type="RefSeq" id="WP_302035873.1">
    <property type="nucleotide sequence ID" value="NZ_JAUKPO010000001.1"/>
</dbReference>